<dbReference type="RefSeq" id="WP_021583920.1">
    <property type="nucleotide sequence ID" value="NZ_AWET01000029.1"/>
</dbReference>
<reference evidence="2 3" key="1">
    <citation type="submission" date="2013-08" db="EMBL/GenBank/DDBJ databases">
        <authorList>
            <person name="Durkin A.S."/>
            <person name="Haft D.R."/>
            <person name="McCorrison J."/>
            <person name="Torralba M."/>
            <person name="Gillis M."/>
            <person name="Haft D.H."/>
            <person name="Methe B."/>
            <person name="Sutton G."/>
            <person name="Nelson K.E."/>
        </authorList>
    </citation>
    <scope>NUCLEOTIDE SEQUENCE [LARGE SCALE GENOMIC DNA]</scope>
    <source>
        <strain evidence="2 3">F0068</strain>
    </source>
</reference>
<proteinExistence type="predicted"/>
<sequence length="330" mass="37609">MKSTSNYIVYVVAVVVVLAFTFSSCKDQFDINVLRESPKMVVYCFPSTADTTFINVSRSIPVQQKKIADEVKAINNARISYRINRQEQVVRQKRSGQYYVTSLQRPGDQIDLAISADGIGSVYASTTIPKEVPIAQLKMQEVRRYDYESGRAQKYIQMQPTFTDDAVSDDYYAVSVSAKGYFRKNGGLYQGYLPTEIALDSAWFRMEINSKDEPLLKPLSDLDSNFGFESGSYNRFYIFDDKQINGQTYTMHLNVSDWFNDYQLKNIKYFTELYCITRDYYLFIKSLNDAANNGLARVGLAQISPIYSNIVGGIGLLGAYTVNRKEPDKR</sequence>
<keyword evidence="3" id="KW-1185">Reference proteome</keyword>
<dbReference type="InterPro" id="IPR025345">
    <property type="entry name" value="DUF4249"/>
</dbReference>
<name>U2MI89_9BACT</name>
<evidence type="ECO:0000313" key="3">
    <source>
        <dbReference type="Proteomes" id="UP000016600"/>
    </source>
</evidence>
<dbReference type="Proteomes" id="UP000016600">
    <property type="component" value="Unassembled WGS sequence"/>
</dbReference>
<dbReference type="PROSITE" id="PS51257">
    <property type="entry name" value="PROKAR_LIPOPROTEIN"/>
    <property type="match status" value="1"/>
</dbReference>
<keyword evidence="1" id="KW-0812">Transmembrane</keyword>
<dbReference type="AlphaFoldDB" id="U2MI89"/>
<accession>U2MI89</accession>
<evidence type="ECO:0000313" key="2">
    <source>
        <dbReference type="EMBL" id="ERK01375.1"/>
    </source>
</evidence>
<dbReference type="PATRIC" id="fig|1081904.3.peg.1244"/>
<organism evidence="2 3">
    <name type="scientific">Hoylesella pleuritidis F0068</name>
    <dbReference type="NCBI Taxonomy" id="1081904"/>
    <lineage>
        <taxon>Bacteria</taxon>
        <taxon>Pseudomonadati</taxon>
        <taxon>Bacteroidota</taxon>
        <taxon>Bacteroidia</taxon>
        <taxon>Bacteroidales</taxon>
        <taxon>Prevotellaceae</taxon>
        <taxon>Hoylesella</taxon>
    </lineage>
</organism>
<gene>
    <name evidence="2" type="ORF">HMPREF1218_1641</name>
</gene>
<evidence type="ECO:0000256" key="1">
    <source>
        <dbReference type="SAM" id="Phobius"/>
    </source>
</evidence>
<comment type="caution">
    <text evidence="2">The sequence shown here is derived from an EMBL/GenBank/DDBJ whole genome shotgun (WGS) entry which is preliminary data.</text>
</comment>
<feature type="transmembrane region" description="Helical" evidence="1">
    <location>
        <begin position="7"/>
        <end position="24"/>
    </location>
</feature>
<protein>
    <submittedName>
        <fullName evidence="2">PF14054 domain protein</fullName>
    </submittedName>
</protein>
<dbReference type="Pfam" id="PF14054">
    <property type="entry name" value="DUF4249"/>
    <property type="match status" value="1"/>
</dbReference>
<dbReference type="EMBL" id="AWET01000029">
    <property type="protein sequence ID" value="ERK01375.1"/>
    <property type="molecule type" value="Genomic_DNA"/>
</dbReference>
<keyword evidence="1" id="KW-1133">Transmembrane helix</keyword>
<keyword evidence="1" id="KW-0472">Membrane</keyword>